<dbReference type="RefSeq" id="WP_166755817.1">
    <property type="nucleotide sequence ID" value="NZ_BAABJU010000023.1"/>
</dbReference>
<dbReference type="Proteomes" id="UP000648663">
    <property type="component" value="Unassembled WGS sequence"/>
</dbReference>
<evidence type="ECO:0000313" key="9">
    <source>
        <dbReference type="EMBL" id="NIH68630.1"/>
    </source>
</evidence>
<dbReference type="Proteomes" id="UP000552836">
    <property type="component" value="Unassembled WGS sequence"/>
</dbReference>
<dbReference type="EMBL" id="JAAMPA010000001">
    <property type="protein sequence ID" value="NIH68630.1"/>
    <property type="molecule type" value="Genomic_DNA"/>
</dbReference>
<dbReference type="InterPro" id="IPR013324">
    <property type="entry name" value="RNA_pol_sigma_r3/r4-like"/>
</dbReference>
<dbReference type="InterPro" id="IPR014284">
    <property type="entry name" value="RNA_pol_sigma-70_dom"/>
</dbReference>
<evidence type="ECO:0000313" key="11">
    <source>
        <dbReference type="Proteomes" id="UP000648663"/>
    </source>
</evidence>
<accession>A0A846M277</accession>
<comment type="similarity">
    <text evidence="1">Belongs to the sigma-70 factor family. ECF subfamily.</text>
</comment>
<evidence type="ECO:0000256" key="6">
    <source>
        <dbReference type="SAM" id="MobiDB-lite"/>
    </source>
</evidence>
<comment type="caution">
    <text evidence="9">The sequence shown here is derived from an EMBL/GenBank/DDBJ whole genome shotgun (WGS) entry which is preliminary data.</text>
</comment>
<evidence type="ECO:0000256" key="4">
    <source>
        <dbReference type="ARBA" id="ARBA00023125"/>
    </source>
</evidence>
<dbReference type="NCBIfam" id="TIGR02937">
    <property type="entry name" value="sigma70-ECF"/>
    <property type="match status" value="1"/>
</dbReference>
<evidence type="ECO:0000313" key="8">
    <source>
        <dbReference type="EMBL" id="GGL58821.1"/>
    </source>
</evidence>
<gene>
    <name evidence="8" type="primary">rpoE</name>
    <name evidence="9" type="ORF">FB380_003076</name>
    <name evidence="8" type="ORF">GCM10011589_13520</name>
</gene>
<dbReference type="EMBL" id="BMMI01000002">
    <property type="protein sequence ID" value="GGL58821.1"/>
    <property type="molecule type" value="Genomic_DNA"/>
</dbReference>
<dbReference type="InterPro" id="IPR013325">
    <property type="entry name" value="RNA_pol_sigma_r2"/>
</dbReference>
<dbReference type="InterPro" id="IPR039425">
    <property type="entry name" value="RNA_pol_sigma-70-like"/>
</dbReference>
<dbReference type="Pfam" id="PF04542">
    <property type="entry name" value="Sigma70_r2"/>
    <property type="match status" value="1"/>
</dbReference>
<reference evidence="9 10" key="3">
    <citation type="submission" date="2020-02" db="EMBL/GenBank/DDBJ databases">
        <title>Sequencing the genomes of 1000 actinobacteria strains.</title>
        <authorList>
            <person name="Klenk H.-P."/>
        </authorList>
    </citation>
    <scope>NUCLEOTIDE SEQUENCE [LARGE SCALE GENOMIC DNA]</scope>
    <source>
        <strain evidence="9 10">DSM 45201</strain>
    </source>
</reference>
<dbReference type="InterPro" id="IPR036388">
    <property type="entry name" value="WH-like_DNA-bd_sf"/>
</dbReference>
<keyword evidence="5" id="KW-0804">Transcription</keyword>
<dbReference type="SUPFAM" id="SSF88946">
    <property type="entry name" value="Sigma2 domain of RNA polymerase sigma factors"/>
    <property type="match status" value="1"/>
</dbReference>
<keyword evidence="2" id="KW-0805">Transcription regulation</keyword>
<reference evidence="8" key="1">
    <citation type="journal article" date="2014" name="Int. J. Syst. Evol. Microbiol.">
        <title>Complete genome of a new Firmicutes species belonging to the dominant human colonic microbiota ('Ruminococcus bicirculans') reveals two chromosomes and a selective capacity to utilize plant glucans.</title>
        <authorList>
            <consortium name="NISC Comparative Sequencing Program"/>
            <person name="Wegmann U."/>
            <person name="Louis P."/>
            <person name="Goesmann A."/>
            <person name="Henrissat B."/>
            <person name="Duncan S.H."/>
            <person name="Flint H.J."/>
        </authorList>
    </citation>
    <scope>NUCLEOTIDE SEQUENCE</scope>
    <source>
        <strain evidence="8">CGMCC 4.5581</strain>
    </source>
</reference>
<dbReference type="Gene3D" id="1.10.1740.10">
    <property type="match status" value="1"/>
</dbReference>
<keyword evidence="3" id="KW-0731">Sigma factor</keyword>
<evidence type="ECO:0000256" key="3">
    <source>
        <dbReference type="ARBA" id="ARBA00023082"/>
    </source>
</evidence>
<evidence type="ECO:0000313" key="10">
    <source>
        <dbReference type="Proteomes" id="UP000552836"/>
    </source>
</evidence>
<protein>
    <submittedName>
        <fullName evidence="8 9">RNA polymerase sigma factor</fullName>
    </submittedName>
</protein>
<dbReference type="InterPro" id="IPR007627">
    <property type="entry name" value="RNA_pol_sigma70_r2"/>
</dbReference>
<keyword evidence="11" id="KW-1185">Reference proteome</keyword>
<dbReference type="GO" id="GO:0006352">
    <property type="term" value="P:DNA-templated transcription initiation"/>
    <property type="evidence" value="ECO:0007669"/>
    <property type="project" value="InterPro"/>
</dbReference>
<evidence type="ECO:0000256" key="5">
    <source>
        <dbReference type="ARBA" id="ARBA00023163"/>
    </source>
</evidence>
<sequence length="212" mass="23235">MGGTDADTDTDVAALVAAAARGEQAGWNGLVDRYLPLVRSVTRAYRLPDRDAEDVGQTVWLRLVEHLASIREPRALPKWIMTTAKHESLRVIGSTRRAVALDPLPEPHDAGERVDVDAELLRAERQQALRDGLAELPAAQRELLLLLVADPPVSYREISERLGMPVGSIGPTRARCLARLRATGALRAFLQDDPADHPGGGRDEPRVVARRR</sequence>
<feature type="compositionally biased region" description="Basic and acidic residues" evidence="6">
    <location>
        <begin position="194"/>
        <end position="212"/>
    </location>
</feature>
<reference evidence="8" key="4">
    <citation type="submission" date="2024-05" db="EMBL/GenBank/DDBJ databases">
        <authorList>
            <person name="Sun Q."/>
            <person name="Zhou Y."/>
        </authorList>
    </citation>
    <scope>NUCLEOTIDE SEQUENCE</scope>
    <source>
        <strain evidence="8">CGMCC 4.5581</strain>
    </source>
</reference>
<feature type="region of interest" description="Disordered" evidence="6">
    <location>
        <begin position="191"/>
        <end position="212"/>
    </location>
</feature>
<proteinExistence type="inferred from homology"/>
<dbReference type="PANTHER" id="PTHR43133:SF8">
    <property type="entry name" value="RNA POLYMERASE SIGMA FACTOR HI_1459-RELATED"/>
    <property type="match status" value="1"/>
</dbReference>
<reference evidence="11" key="2">
    <citation type="journal article" date="2019" name="Int. J. Syst. Evol. Microbiol.">
        <title>The Global Catalogue of Microorganisms (GCM) 10K type strain sequencing project: providing services to taxonomists for standard genome sequencing and annotation.</title>
        <authorList>
            <consortium name="The Broad Institute Genomics Platform"/>
            <consortium name="The Broad Institute Genome Sequencing Center for Infectious Disease"/>
            <person name="Wu L."/>
            <person name="Ma J."/>
        </authorList>
    </citation>
    <scope>NUCLEOTIDE SEQUENCE [LARGE SCALE GENOMIC DNA]</scope>
    <source>
        <strain evidence="11">CGMCC 4.5581</strain>
    </source>
</reference>
<evidence type="ECO:0000259" key="7">
    <source>
        <dbReference type="Pfam" id="PF04542"/>
    </source>
</evidence>
<keyword evidence="4" id="KW-0238">DNA-binding</keyword>
<dbReference type="SUPFAM" id="SSF88659">
    <property type="entry name" value="Sigma3 and sigma4 domains of RNA polymerase sigma factors"/>
    <property type="match status" value="1"/>
</dbReference>
<dbReference type="AlphaFoldDB" id="A0A846M277"/>
<dbReference type="GO" id="GO:0003677">
    <property type="term" value="F:DNA binding"/>
    <property type="evidence" value="ECO:0007669"/>
    <property type="project" value="UniProtKB-KW"/>
</dbReference>
<evidence type="ECO:0000256" key="2">
    <source>
        <dbReference type="ARBA" id="ARBA00023015"/>
    </source>
</evidence>
<name>A0A846M277_9ACTN</name>
<dbReference type="PANTHER" id="PTHR43133">
    <property type="entry name" value="RNA POLYMERASE ECF-TYPE SIGMA FACTO"/>
    <property type="match status" value="1"/>
</dbReference>
<dbReference type="GO" id="GO:0016987">
    <property type="term" value="F:sigma factor activity"/>
    <property type="evidence" value="ECO:0007669"/>
    <property type="project" value="UniProtKB-KW"/>
</dbReference>
<organism evidence="9 10">
    <name type="scientific">Modestobacter marinus</name>
    <dbReference type="NCBI Taxonomy" id="477641"/>
    <lineage>
        <taxon>Bacteria</taxon>
        <taxon>Bacillati</taxon>
        <taxon>Actinomycetota</taxon>
        <taxon>Actinomycetes</taxon>
        <taxon>Geodermatophilales</taxon>
        <taxon>Geodermatophilaceae</taxon>
        <taxon>Modestobacter</taxon>
    </lineage>
</organism>
<feature type="domain" description="RNA polymerase sigma-70 region 2" evidence="7">
    <location>
        <begin position="30"/>
        <end position="97"/>
    </location>
</feature>
<dbReference type="Gene3D" id="1.10.10.10">
    <property type="entry name" value="Winged helix-like DNA-binding domain superfamily/Winged helix DNA-binding domain"/>
    <property type="match status" value="1"/>
</dbReference>
<evidence type="ECO:0000256" key="1">
    <source>
        <dbReference type="ARBA" id="ARBA00010641"/>
    </source>
</evidence>